<name>C8W6U0_DESAS</name>
<dbReference type="SUPFAM" id="SSF49363">
    <property type="entry name" value="Purple acid phosphatase, N-terminal domain"/>
    <property type="match status" value="1"/>
</dbReference>
<dbReference type="PANTHER" id="PTHR45867:SF3">
    <property type="entry name" value="ACID PHOSPHATASE TYPE 7"/>
    <property type="match status" value="1"/>
</dbReference>
<evidence type="ECO:0000313" key="6">
    <source>
        <dbReference type="Proteomes" id="UP000002217"/>
    </source>
</evidence>
<dbReference type="PANTHER" id="PTHR45867">
    <property type="entry name" value="PURPLE ACID PHOSPHATASE"/>
    <property type="match status" value="1"/>
</dbReference>
<feature type="signal peptide" evidence="2">
    <location>
        <begin position="1"/>
        <end position="37"/>
    </location>
</feature>
<dbReference type="GO" id="GO:0003993">
    <property type="term" value="F:acid phosphatase activity"/>
    <property type="evidence" value="ECO:0007669"/>
    <property type="project" value="InterPro"/>
</dbReference>
<dbReference type="InterPro" id="IPR003961">
    <property type="entry name" value="FN3_dom"/>
</dbReference>
<dbReference type="GO" id="GO:0046872">
    <property type="term" value="F:metal ion binding"/>
    <property type="evidence" value="ECO:0007669"/>
    <property type="project" value="InterPro"/>
</dbReference>
<dbReference type="InterPro" id="IPR015914">
    <property type="entry name" value="PAPs_N"/>
</dbReference>
<keyword evidence="1 2" id="KW-0732">Signal</keyword>
<organism evidence="5 6">
    <name type="scientific">Desulfofarcimen acetoxidans (strain ATCC 49208 / DSM 771 / KCTC 5769 / VKM B-1644 / 5575)</name>
    <name type="common">Desulfotomaculum acetoxidans</name>
    <dbReference type="NCBI Taxonomy" id="485916"/>
    <lineage>
        <taxon>Bacteria</taxon>
        <taxon>Bacillati</taxon>
        <taxon>Bacillota</taxon>
        <taxon>Clostridia</taxon>
        <taxon>Eubacteriales</taxon>
        <taxon>Peptococcaceae</taxon>
        <taxon>Desulfofarcimen</taxon>
    </lineage>
</organism>
<evidence type="ECO:0000256" key="2">
    <source>
        <dbReference type="SAM" id="SignalP"/>
    </source>
</evidence>
<evidence type="ECO:0000259" key="3">
    <source>
        <dbReference type="Pfam" id="PF00149"/>
    </source>
</evidence>
<dbReference type="Gene3D" id="3.60.21.10">
    <property type="match status" value="1"/>
</dbReference>
<dbReference type="Pfam" id="PF16656">
    <property type="entry name" value="Pur_ac_phosph_N"/>
    <property type="match status" value="1"/>
</dbReference>
<dbReference type="OrthoDB" id="9809781at2"/>
<dbReference type="eggNOG" id="COG1409">
    <property type="taxonomic scope" value="Bacteria"/>
</dbReference>
<dbReference type="RefSeq" id="WP_015758889.1">
    <property type="nucleotide sequence ID" value="NC_013216.1"/>
</dbReference>
<evidence type="ECO:0000313" key="5">
    <source>
        <dbReference type="EMBL" id="ACV64199.1"/>
    </source>
</evidence>
<gene>
    <name evidence="5" type="ordered locus">Dtox_3480</name>
</gene>
<sequence length="532" mass="58476">MKLIKRNGKSKHSKIFRYLVIWGIVSSLLMVVNQCMAADNSAGSGRPDEIILSWTGEPETTQTVCWRAYAVGSGKIQYMRESDKTDDFSGALEKAAACTELHGGFNHFEAELDNLQPGTDYVYRVGSDGCWSEPAAFTTAAPTDKFSFMFMGDVHAGHNDMSAGLWQQLLAQAIAGCPDVKFALQAGDLVDEADDPEQWSQLFSAAAGVFNYIPLMPAEGNHENTDASLYFKYFALPGNGPSGYEEKDYSFDYGNCHFVVLDSNYLGTPADSGYDKISTWLKNDLAGSLKQWKFVVLHYPPYPVVPDNHAENLQENWVPLFEQGGVDMVFVGHQHVYMRTKPLLGNQVQPDGQGIVYIMGLAGNKYYAAGPNYDYIAKEVSNASNYEVININGDTLSLTAKDAEGRVIDSYMYIKQPVNVDAAYTVTPLPDVNYQSDAAEDGISKMTVNSGVAGMKYFSVQVASITEHHGNESLVFTHERNGIQLNLNITKADFDVVDIAQSGFNVQPGDVIKVFMVDGLTNEVDSNPKVLQ</sequence>
<dbReference type="AlphaFoldDB" id="C8W6U0"/>
<keyword evidence="6" id="KW-1185">Reference proteome</keyword>
<dbReference type="Pfam" id="PF00149">
    <property type="entry name" value="Metallophos"/>
    <property type="match status" value="1"/>
</dbReference>
<dbReference type="KEGG" id="dae:Dtox_3480"/>
<accession>C8W6U0</accession>
<feature type="domain" description="Calcineurin-like phosphoesterase" evidence="3">
    <location>
        <begin position="147"/>
        <end position="337"/>
    </location>
</feature>
<dbReference type="CDD" id="cd00063">
    <property type="entry name" value="FN3"/>
    <property type="match status" value="1"/>
</dbReference>
<dbReference type="HOGENOM" id="CLU_035600_0_0_9"/>
<feature type="domain" description="Purple acid phosphatase N-terminal" evidence="4">
    <location>
        <begin position="47"/>
        <end position="139"/>
    </location>
</feature>
<evidence type="ECO:0000256" key="1">
    <source>
        <dbReference type="ARBA" id="ARBA00022729"/>
    </source>
</evidence>
<feature type="chain" id="PRO_5002993799" evidence="2">
    <location>
        <begin position="38"/>
        <end position="532"/>
    </location>
</feature>
<protein>
    <submittedName>
        <fullName evidence="5">Metallophosphoesterase</fullName>
    </submittedName>
</protein>
<dbReference type="InterPro" id="IPR004843">
    <property type="entry name" value="Calcineurin-like_PHP"/>
</dbReference>
<dbReference type="STRING" id="485916.Dtox_3480"/>
<dbReference type="SUPFAM" id="SSF56300">
    <property type="entry name" value="Metallo-dependent phosphatases"/>
    <property type="match status" value="1"/>
</dbReference>
<proteinExistence type="predicted"/>
<dbReference type="InterPro" id="IPR008963">
    <property type="entry name" value="Purple_acid_Pase-like_N"/>
</dbReference>
<dbReference type="Proteomes" id="UP000002217">
    <property type="component" value="Chromosome"/>
</dbReference>
<dbReference type="Gene3D" id="2.60.40.380">
    <property type="entry name" value="Purple acid phosphatase-like, N-terminal"/>
    <property type="match status" value="1"/>
</dbReference>
<dbReference type="EMBL" id="CP001720">
    <property type="protein sequence ID" value="ACV64199.1"/>
    <property type="molecule type" value="Genomic_DNA"/>
</dbReference>
<dbReference type="InterPro" id="IPR029052">
    <property type="entry name" value="Metallo-depent_PP-like"/>
</dbReference>
<reference evidence="5 6" key="1">
    <citation type="journal article" date="2009" name="Stand. Genomic Sci.">
        <title>Complete genome sequence of Desulfotomaculum acetoxidans type strain (5575).</title>
        <authorList>
            <person name="Spring S."/>
            <person name="Lapidus A."/>
            <person name="Schroder M."/>
            <person name="Gleim D."/>
            <person name="Sims D."/>
            <person name="Meincke L."/>
            <person name="Glavina Del Rio T."/>
            <person name="Tice H."/>
            <person name="Copeland A."/>
            <person name="Cheng J.F."/>
            <person name="Lucas S."/>
            <person name="Chen F."/>
            <person name="Nolan M."/>
            <person name="Bruce D."/>
            <person name="Goodwin L."/>
            <person name="Pitluck S."/>
            <person name="Ivanova N."/>
            <person name="Mavromatis K."/>
            <person name="Mikhailova N."/>
            <person name="Pati A."/>
            <person name="Chen A."/>
            <person name="Palaniappan K."/>
            <person name="Land M."/>
            <person name="Hauser L."/>
            <person name="Chang Y.J."/>
            <person name="Jeffries C.D."/>
            <person name="Chain P."/>
            <person name="Saunders E."/>
            <person name="Brettin T."/>
            <person name="Detter J.C."/>
            <person name="Goker M."/>
            <person name="Bristow J."/>
            <person name="Eisen J.A."/>
            <person name="Markowitz V."/>
            <person name="Hugenholtz P."/>
            <person name="Kyrpides N.C."/>
            <person name="Klenk H.P."/>
            <person name="Han C."/>
        </authorList>
    </citation>
    <scope>NUCLEOTIDE SEQUENCE [LARGE SCALE GENOMIC DNA]</scope>
    <source>
        <strain evidence="6">ATCC 49208 / DSM 771 / VKM B-1644</strain>
    </source>
</reference>
<evidence type="ECO:0000259" key="4">
    <source>
        <dbReference type="Pfam" id="PF16656"/>
    </source>
</evidence>